<keyword evidence="5" id="KW-0378">Hydrolase</keyword>
<evidence type="ECO:0000313" key="13">
    <source>
        <dbReference type="EMBL" id="TRY76205.1"/>
    </source>
</evidence>
<keyword evidence="4" id="KW-0678">Repressor</keyword>
<evidence type="ECO:0000256" key="11">
    <source>
        <dbReference type="SAM" id="MobiDB-lite"/>
    </source>
</evidence>
<dbReference type="Pfam" id="PF00850">
    <property type="entry name" value="Hist_deacetyl"/>
    <property type="match status" value="1"/>
</dbReference>
<evidence type="ECO:0000256" key="5">
    <source>
        <dbReference type="ARBA" id="ARBA00022801"/>
    </source>
</evidence>
<feature type="domain" description="Histone deacetylase" evidence="12">
    <location>
        <begin position="582"/>
        <end position="899"/>
    </location>
</feature>
<feature type="region of interest" description="Disordered" evidence="11">
    <location>
        <begin position="1"/>
        <end position="29"/>
    </location>
</feature>
<keyword evidence="6" id="KW-0156">Chromatin regulator</keyword>
<keyword evidence="8" id="KW-0804">Transcription</keyword>
<comment type="catalytic activity">
    <reaction evidence="10">
        <text>N(6)-acetyl-L-lysyl-[histone] + H2O = L-lysyl-[histone] + acetate</text>
        <dbReference type="Rhea" id="RHEA:58196"/>
        <dbReference type="Rhea" id="RHEA-COMP:9845"/>
        <dbReference type="Rhea" id="RHEA-COMP:11338"/>
        <dbReference type="ChEBI" id="CHEBI:15377"/>
        <dbReference type="ChEBI" id="CHEBI:29969"/>
        <dbReference type="ChEBI" id="CHEBI:30089"/>
        <dbReference type="ChEBI" id="CHEBI:61930"/>
        <dbReference type="EC" id="3.5.1.98"/>
    </reaction>
</comment>
<proteinExistence type="inferred from homology"/>
<feature type="region of interest" description="Disordered" evidence="11">
    <location>
        <begin position="176"/>
        <end position="196"/>
    </location>
</feature>
<evidence type="ECO:0000256" key="3">
    <source>
        <dbReference type="ARBA" id="ARBA00012111"/>
    </source>
</evidence>
<evidence type="ECO:0000256" key="2">
    <source>
        <dbReference type="ARBA" id="ARBA00007738"/>
    </source>
</evidence>
<dbReference type="SUPFAM" id="SSF52768">
    <property type="entry name" value="Arginase/deacetylase"/>
    <property type="match status" value="1"/>
</dbReference>
<evidence type="ECO:0000256" key="7">
    <source>
        <dbReference type="ARBA" id="ARBA00023015"/>
    </source>
</evidence>
<feature type="compositionally biased region" description="Polar residues" evidence="11">
    <location>
        <begin position="295"/>
        <end position="324"/>
    </location>
</feature>
<dbReference type="EC" id="3.5.1.98" evidence="3"/>
<evidence type="ECO:0000259" key="12">
    <source>
        <dbReference type="Pfam" id="PF00850"/>
    </source>
</evidence>
<dbReference type="AlphaFoldDB" id="A0A553PEU3"/>
<dbReference type="GO" id="GO:0000118">
    <property type="term" value="C:histone deacetylase complex"/>
    <property type="evidence" value="ECO:0007669"/>
    <property type="project" value="TreeGrafter"/>
</dbReference>
<comment type="caution">
    <text evidence="13">The sequence shown here is derived from an EMBL/GenBank/DDBJ whole genome shotgun (WGS) entry which is preliminary data.</text>
</comment>
<organism evidence="13 14">
    <name type="scientific">Tigriopus californicus</name>
    <name type="common">Marine copepod</name>
    <dbReference type="NCBI Taxonomy" id="6832"/>
    <lineage>
        <taxon>Eukaryota</taxon>
        <taxon>Metazoa</taxon>
        <taxon>Ecdysozoa</taxon>
        <taxon>Arthropoda</taxon>
        <taxon>Crustacea</taxon>
        <taxon>Multicrustacea</taxon>
        <taxon>Hexanauplia</taxon>
        <taxon>Copepoda</taxon>
        <taxon>Harpacticoida</taxon>
        <taxon>Harpacticidae</taxon>
        <taxon>Tigriopus</taxon>
    </lineage>
</organism>
<keyword evidence="7" id="KW-0805">Transcription regulation</keyword>
<dbReference type="STRING" id="6832.A0A553PEU3"/>
<evidence type="ECO:0000256" key="1">
    <source>
        <dbReference type="ARBA" id="ARBA00004123"/>
    </source>
</evidence>
<feature type="compositionally biased region" description="Low complexity" evidence="11">
    <location>
        <begin position="344"/>
        <end position="360"/>
    </location>
</feature>
<dbReference type="PANTHER" id="PTHR10625:SF5">
    <property type="entry name" value="HISTONE DEACETYLASE"/>
    <property type="match status" value="1"/>
</dbReference>
<feature type="region of interest" description="Disordered" evidence="11">
    <location>
        <begin position="272"/>
        <end position="366"/>
    </location>
</feature>
<protein>
    <recommendedName>
        <fullName evidence="3">histone deacetylase</fullName>
        <ecNumber evidence="3">3.5.1.98</ecNumber>
    </recommendedName>
</protein>
<evidence type="ECO:0000313" key="14">
    <source>
        <dbReference type="Proteomes" id="UP000318571"/>
    </source>
</evidence>
<dbReference type="InterPro" id="IPR037138">
    <property type="entry name" value="His_deacetylse_dom_sf"/>
</dbReference>
<dbReference type="EMBL" id="VCGU01000004">
    <property type="protein sequence ID" value="TRY76205.1"/>
    <property type="molecule type" value="Genomic_DNA"/>
</dbReference>
<dbReference type="PRINTS" id="PR01270">
    <property type="entry name" value="HDASUPER"/>
</dbReference>
<name>A0A553PEU3_TIGCA</name>
<dbReference type="InterPro" id="IPR000286">
    <property type="entry name" value="HDACs"/>
</dbReference>
<dbReference type="Proteomes" id="UP000318571">
    <property type="component" value="Chromosome 5"/>
</dbReference>
<dbReference type="Gene3D" id="3.40.800.20">
    <property type="entry name" value="Histone deacetylase domain"/>
    <property type="match status" value="1"/>
</dbReference>
<gene>
    <name evidence="13" type="ORF">TCAL_11557</name>
</gene>
<dbReference type="GO" id="GO:0141221">
    <property type="term" value="F:histone deacetylase activity, hydrolytic mechanism"/>
    <property type="evidence" value="ECO:0007669"/>
    <property type="project" value="UniProtKB-EC"/>
</dbReference>
<evidence type="ECO:0000256" key="9">
    <source>
        <dbReference type="ARBA" id="ARBA00023242"/>
    </source>
</evidence>
<evidence type="ECO:0000256" key="4">
    <source>
        <dbReference type="ARBA" id="ARBA00022491"/>
    </source>
</evidence>
<evidence type="ECO:0000256" key="8">
    <source>
        <dbReference type="ARBA" id="ARBA00023163"/>
    </source>
</evidence>
<accession>A0A553PEU3</accession>
<reference evidence="13 14" key="1">
    <citation type="journal article" date="2018" name="Nat. Ecol. Evol.">
        <title>Genomic signatures of mitonuclear coevolution across populations of Tigriopus californicus.</title>
        <authorList>
            <person name="Barreto F.S."/>
            <person name="Watson E.T."/>
            <person name="Lima T.G."/>
            <person name="Willett C.S."/>
            <person name="Edmands S."/>
            <person name="Li W."/>
            <person name="Burton R.S."/>
        </authorList>
    </citation>
    <scope>NUCLEOTIDE SEQUENCE [LARGE SCALE GENOMIC DNA]</scope>
    <source>
        <strain evidence="13 14">San Diego</strain>
    </source>
</reference>
<dbReference type="InterPro" id="IPR023801">
    <property type="entry name" value="His_deacetylse_dom"/>
</dbReference>
<dbReference type="PANTHER" id="PTHR10625">
    <property type="entry name" value="HISTONE DEACETYLASE HDAC1-RELATED"/>
    <property type="match status" value="1"/>
</dbReference>
<evidence type="ECO:0000256" key="10">
    <source>
        <dbReference type="ARBA" id="ARBA00048287"/>
    </source>
</evidence>
<feature type="region of interest" description="Disordered" evidence="11">
    <location>
        <begin position="406"/>
        <end position="425"/>
    </location>
</feature>
<dbReference type="OMA" id="HLEAWEK"/>
<comment type="subcellular location">
    <subcellularLocation>
        <location evidence="1">Nucleus</location>
    </subcellularLocation>
</comment>
<keyword evidence="14" id="KW-1185">Reference proteome</keyword>
<keyword evidence="9" id="KW-0539">Nucleus</keyword>
<evidence type="ECO:0000256" key="6">
    <source>
        <dbReference type="ARBA" id="ARBA00022853"/>
    </source>
</evidence>
<sequence length="1013" mass="110821">MMKTNSPPYDLIPEETMEGPQALPMSNETPESKAIGAGSMGHSAHDTGLIMDQSQRNMLMMAAAAAAAQSQPVFPDMNSFLQAQLIQQMKTNPFIQRQILEQQINRNREILKNDAVQMHQNCLLLAAVAWSSPERRKASPICLERSASSFVPRSLFLVSDRALVLFAEKAIDVQQEPHMKKSEMSHLEHEPMKEGSRGEKLHLEILKQKSRQEQSAVASPEVKRHLQEFVLQKKRKEAAASMGNLKLVPQALPPSQPILRKTASESNLLKMKNKRNSTDSRLGATPYQRHHPSIPETTVLSGQTSANSSPPVELNSPSNSSTGSCPGDKMGSIPQEHILRSATASLVASSQASGSSEPSSPNAGTVHNLPFLKGPCTQASLVGASLLNSKSLPNIPSAVGRFSAAKEGHYKRKSPPPCSSMKPTPHHGAMIVRRSKSSAILPLRKHLIEKSMSEKTKSMDEEQFYYQQKQMARDRLTIRPIVEVMEEECKPGDAMDVDGEVVQTNQRPPHYITTRLGPSGLSPLVLSEVRNDSSSMNNEFVTRLLPRQPLDLAVSSQPIHTGIGYDPSMLRHHCICKNSSNHPENPDRLLCIWRHLVESGIAERCVRVAREATLEEIQSCHSEAHTLLYGTDMINRCSLTGSQEFNRDSRLGKFCGLDCGGMGVDGDTYWNEVETPSAVRTAVGSVVELSQKVARGELRNGYALVRPPGHHAELDEAMGFCYFNSVGIAAKQVLRLPTVKRVLVFDWAIHHGNGTQKAFYDDPNVLYISIHRHDNGNFYPGTGGPVECGTGPGLGFNVNIAWTGGLDPPMGDAEYLAAFRSIIFPIARSYDPDIVIVSAGFDAAIGHPHPIGGYMVSTACFAYMAQELKKLAGGRLVLALEGGFNLDILVGASEQCIRALLGLPIVKIDTSELARRPCTPAMETLQKTLAIQTPYWEVLRRHSETAFLSHLEAWEKSREENEALNAMAHISLESHTPSTSSSSLHHSSHPHNLSMGSASFQSASLLEAATTSA</sequence>
<dbReference type="InterPro" id="IPR023696">
    <property type="entry name" value="Ureohydrolase_dom_sf"/>
</dbReference>
<comment type="similarity">
    <text evidence="2">Belongs to the histone deacetylase family. HD type 2 subfamily.</text>
</comment>
<dbReference type="GO" id="GO:0040029">
    <property type="term" value="P:epigenetic regulation of gene expression"/>
    <property type="evidence" value="ECO:0007669"/>
    <property type="project" value="TreeGrafter"/>
</dbReference>